<accession>A0A3P8UES3</accession>
<dbReference type="GO" id="GO:0005886">
    <property type="term" value="C:plasma membrane"/>
    <property type="evidence" value="ECO:0007669"/>
    <property type="project" value="TreeGrafter"/>
</dbReference>
<dbReference type="SMART" id="SM00028">
    <property type="entry name" value="TPR"/>
    <property type="match status" value="5"/>
</dbReference>
<dbReference type="Ensembl" id="ENSCSET00000000910.1">
    <property type="protein sequence ID" value="ENSCSEP00000000882.1"/>
    <property type="gene ID" value="ENSCSEG00000000610.1"/>
</dbReference>
<dbReference type="OMA" id="CRSECNW"/>
<dbReference type="AlphaFoldDB" id="A0A3P8UES3"/>
<dbReference type="PANTHER" id="PTHR23083">
    <property type="entry name" value="TETRATRICOPEPTIDE REPEAT PROTEIN, TPR"/>
    <property type="match status" value="1"/>
</dbReference>
<evidence type="ECO:0000313" key="5">
    <source>
        <dbReference type="Proteomes" id="UP000265120"/>
    </source>
</evidence>
<proteinExistence type="predicted"/>
<dbReference type="InterPro" id="IPR045819">
    <property type="entry name" value="TTC7_N"/>
</dbReference>
<dbReference type="PANTHER" id="PTHR23083:SF475">
    <property type="entry name" value="TETRATRICOPEPTIDE REPEAT PROTEIN 7A"/>
    <property type="match status" value="1"/>
</dbReference>
<dbReference type="InterPro" id="IPR011990">
    <property type="entry name" value="TPR-like_helical_dom_sf"/>
</dbReference>
<evidence type="ECO:0000256" key="2">
    <source>
        <dbReference type="SAM" id="MobiDB-lite"/>
    </source>
</evidence>
<dbReference type="Pfam" id="PF19440">
    <property type="entry name" value="TTC7_N"/>
    <property type="match status" value="1"/>
</dbReference>
<dbReference type="GeneTree" id="ENSGT00940000158638"/>
<reference evidence="4 5" key="1">
    <citation type="journal article" date="2014" name="Nat. Genet.">
        <title>Whole-genome sequence of a flatfish provides insights into ZW sex chromosome evolution and adaptation to a benthic lifestyle.</title>
        <authorList>
            <person name="Chen S."/>
            <person name="Zhang G."/>
            <person name="Shao C."/>
            <person name="Huang Q."/>
            <person name="Liu G."/>
            <person name="Zhang P."/>
            <person name="Song W."/>
            <person name="An N."/>
            <person name="Chalopin D."/>
            <person name="Volff J.N."/>
            <person name="Hong Y."/>
            <person name="Li Q."/>
            <person name="Sha Z."/>
            <person name="Zhou H."/>
            <person name="Xie M."/>
            <person name="Yu Q."/>
            <person name="Liu Y."/>
            <person name="Xiang H."/>
            <person name="Wang N."/>
            <person name="Wu K."/>
            <person name="Yang C."/>
            <person name="Zhou Q."/>
            <person name="Liao X."/>
            <person name="Yang L."/>
            <person name="Hu Q."/>
            <person name="Zhang J."/>
            <person name="Meng L."/>
            <person name="Jin L."/>
            <person name="Tian Y."/>
            <person name="Lian J."/>
            <person name="Yang J."/>
            <person name="Miao G."/>
            <person name="Liu S."/>
            <person name="Liang Z."/>
            <person name="Yan F."/>
            <person name="Li Y."/>
            <person name="Sun B."/>
            <person name="Zhang H."/>
            <person name="Zhang J."/>
            <person name="Zhu Y."/>
            <person name="Du M."/>
            <person name="Zhao Y."/>
            <person name="Schartl M."/>
            <person name="Tang Q."/>
            <person name="Wang J."/>
        </authorList>
    </citation>
    <scope>NUCLEOTIDE SEQUENCE</scope>
</reference>
<dbReference type="Pfam" id="PF13181">
    <property type="entry name" value="TPR_8"/>
    <property type="match status" value="1"/>
</dbReference>
<dbReference type="InterPro" id="IPR019734">
    <property type="entry name" value="TPR_rpt"/>
</dbReference>
<dbReference type="STRING" id="244447.ENSCSEP00000000882"/>
<feature type="region of interest" description="Disordered" evidence="2">
    <location>
        <begin position="618"/>
        <end position="641"/>
    </location>
</feature>
<sequence>FAVTPIVSVDRDRAAMSSRVSFTLLRLETELDRCRAECQWERIPMIVDQMLAAKFHEDDYGILLIAEALLEECLQDNLELLRRATPLTDETQPKLSTAKAHLNTILSRGRLAYLNEALLLMAKVDYVQGRYWDAQGMCARVGLEELTQDEQPTYHLRLLAEAFVIKLSLDHQTVSAVSRVRLSEREEESLSCYLRACDAALSFLQELDKTVTTPHPKTNKTSLLPPPVDMDLGYFLQAALQSAYLCLLHRHLAQGAHQLRRVLRVVESRGSQGFRKSAAQKLAEVLLSSVSEESYWPPLGPPPSAWLHREGAAAPKDAIYPTVRPPQRYSSDCYCPQDVVEEAVLLLLITESMASGEAVISRLPDQAEARQASLQDATSVYDLLAIGLARRGQYAMLSELQCLERAMKFSFNEFHLWYQLGLSLMASGKECAKMRPEDPSLPMLAAKICIGQLHWYEEAESLAQSVVSMGEDAAEFLPRAHVALGLCYSLQASNDRDELNKKALHLLKDPLDSQAAMYLALQLALIRQGSAAMEPLQRALSLHSDDLHSLHLLALLLSAQKHHRHALDTLGLALSQYPDNFLLFTKVKLEEVLFGPNTALQTCEVMLQRWQSRYDHTRSETDDSSSIPLAERTEVSEVSPGGRKPSIHLLLPDFQDTSTALSRLEAALSEVSDISSSRRQGPTYIWTTLEHIWLQAELFMADGRLKEAQFCITEASSLFPNSHSLLLQRGRLAEQRGQLDEAKALYDEALAIHPTGERLLQGRLLVKTGRVQLGEKVLRDAVQVHSTSHEAWSGLGEALQTLNPSQAPECFLTALDLEASCPIRPFSIIPREL</sequence>
<feature type="repeat" description="TPR" evidence="1">
    <location>
        <begin position="723"/>
        <end position="756"/>
    </location>
</feature>
<keyword evidence="1" id="KW-0802">TPR repeat</keyword>
<dbReference type="InterPro" id="IPR051722">
    <property type="entry name" value="Endocytosis_PI4K-reg_protein"/>
</dbReference>
<reference evidence="4" key="3">
    <citation type="submission" date="2025-09" db="UniProtKB">
        <authorList>
            <consortium name="Ensembl"/>
        </authorList>
    </citation>
    <scope>IDENTIFICATION</scope>
</reference>
<dbReference type="Proteomes" id="UP000265120">
    <property type="component" value="Chromosome 12"/>
</dbReference>
<dbReference type="GO" id="GO:0046854">
    <property type="term" value="P:phosphatidylinositol phosphate biosynthetic process"/>
    <property type="evidence" value="ECO:0007669"/>
    <property type="project" value="TreeGrafter"/>
</dbReference>
<keyword evidence="5" id="KW-1185">Reference proteome</keyword>
<evidence type="ECO:0000313" key="4">
    <source>
        <dbReference type="Ensembl" id="ENSCSEP00000000882.1"/>
    </source>
</evidence>
<dbReference type="Gene3D" id="1.25.40.10">
    <property type="entry name" value="Tetratricopeptide repeat domain"/>
    <property type="match status" value="2"/>
</dbReference>
<evidence type="ECO:0000256" key="1">
    <source>
        <dbReference type="PROSITE-ProRule" id="PRU00339"/>
    </source>
</evidence>
<dbReference type="PROSITE" id="PS50005">
    <property type="entry name" value="TPR"/>
    <property type="match status" value="1"/>
</dbReference>
<reference evidence="4" key="2">
    <citation type="submission" date="2025-08" db="UniProtKB">
        <authorList>
            <consortium name="Ensembl"/>
        </authorList>
    </citation>
    <scope>IDENTIFICATION</scope>
</reference>
<evidence type="ECO:0000259" key="3">
    <source>
        <dbReference type="Pfam" id="PF19440"/>
    </source>
</evidence>
<protein>
    <submittedName>
        <fullName evidence="4">Tetratricopeptide repeat domain 7A</fullName>
    </submittedName>
</protein>
<organism evidence="4 5">
    <name type="scientific">Cynoglossus semilaevis</name>
    <name type="common">Tongue sole</name>
    <dbReference type="NCBI Taxonomy" id="244447"/>
    <lineage>
        <taxon>Eukaryota</taxon>
        <taxon>Metazoa</taxon>
        <taxon>Chordata</taxon>
        <taxon>Craniata</taxon>
        <taxon>Vertebrata</taxon>
        <taxon>Euteleostomi</taxon>
        <taxon>Actinopterygii</taxon>
        <taxon>Neopterygii</taxon>
        <taxon>Teleostei</taxon>
        <taxon>Neoteleostei</taxon>
        <taxon>Acanthomorphata</taxon>
        <taxon>Carangaria</taxon>
        <taxon>Pleuronectiformes</taxon>
        <taxon>Pleuronectoidei</taxon>
        <taxon>Cynoglossidae</taxon>
        <taxon>Cynoglossinae</taxon>
        <taxon>Cynoglossus</taxon>
    </lineage>
</organism>
<name>A0A3P8UES3_CYNSE</name>
<dbReference type="InParanoid" id="A0A3P8UES3"/>
<feature type="domain" description="Tetratricopeptide repeat protein 7 N-terminal" evidence="3">
    <location>
        <begin position="16"/>
        <end position="399"/>
    </location>
</feature>
<dbReference type="SUPFAM" id="SSF48452">
    <property type="entry name" value="TPR-like"/>
    <property type="match status" value="1"/>
</dbReference>
<dbReference type="GO" id="GO:0072659">
    <property type="term" value="P:protein localization to plasma membrane"/>
    <property type="evidence" value="ECO:0007669"/>
    <property type="project" value="TreeGrafter"/>
</dbReference>